<dbReference type="InterPro" id="IPR018200">
    <property type="entry name" value="USP_CS"/>
</dbReference>
<evidence type="ECO:0000259" key="23">
    <source>
        <dbReference type="PROSITE" id="PS50235"/>
    </source>
</evidence>
<dbReference type="Pfam" id="PF00443">
    <property type="entry name" value="UCH"/>
    <property type="match status" value="1"/>
</dbReference>
<dbReference type="SMART" id="SM00490">
    <property type="entry name" value="HELICc"/>
    <property type="match status" value="1"/>
</dbReference>
<proteinExistence type="inferred from homology"/>
<gene>
    <name evidence="27" type="ORF">EMPS_02000</name>
</gene>
<dbReference type="InterPro" id="IPR027417">
    <property type="entry name" value="P-loop_NTPase"/>
</dbReference>
<feature type="compositionally biased region" description="Basic residues" evidence="22">
    <location>
        <begin position="116"/>
        <end position="130"/>
    </location>
</feature>
<evidence type="ECO:0000256" key="19">
    <source>
        <dbReference type="ARBA" id="ARBA00053349"/>
    </source>
</evidence>
<keyword evidence="11 27" id="KW-0347">Helicase</keyword>
<dbReference type="CDD" id="cd02667">
    <property type="entry name" value="Peptidase_C19K"/>
    <property type="match status" value="1"/>
</dbReference>
<evidence type="ECO:0000256" key="5">
    <source>
        <dbReference type="ARBA" id="ARBA00022618"/>
    </source>
</evidence>
<dbReference type="GO" id="GO:0005524">
    <property type="term" value="F:ATP binding"/>
    <property type="evidence" value="ECO:0007669"/>
    <property type="project" value="UniProtKB-KW"/>
</dbReference>
<dbReference type="Proteomes" id="UP000827284">
    <property type="component" value="Unassembled WGS sequence"/>
</dbReference>
<evidence type="ECO:0000256" key="13">
    <source>
        <dbReference type="ARBA" id="ARBA00022840"/>
    </source>
</evidence>
<evidence type="ECO:0000256" key="7">
    <source>
        <dbReference type="ARBA" id="ARBA00022741"/>
    </source>
</evidence>
<keyword evidence="5" id="KW-0132">Cell division</keyword>
<evidence type="ECO:0000256" key="21">
    <source>
        <dbReference type="PROSITE-ProRule" id="PRU00502"/>
    </source>
</evidence>
<dbReference type="Pfam" id="PF00176">
    <property type="entry name" value="SNF2-rel_dom"/>
    <property type="match status" value="1"/>
</dbReference>
<dbReference type="Pfam" id="PF00271">
    <property type="entry name" value="Helicase_C"/>
    <property type="match status" value="1"/>
</dbReference>
<dbReference type="CDD" id="cd18793">
    <property type="entry name" value="SF2_C_SNF"/>
    <property type="match status" value="1"/>
</dbReference>
<dbReference type="Gene3D" id="3.40.50.300">
    <property type="entry name" value="P-loop containing nucleotide triphosphate hydrolases"/>
    <property type="match status" value="1"/>
</dbReference>
<dbReference type="GO" id="GO:0008270">
    <property type="term" value="F:zinc ion binding"/>
    <property type="evidence" value="ECO:0007669"/>
    <property type="project" value="UniProtKB-KW"/>
</dbReference>
<dbReference type="InterPro" id="IPR013083">
    <property type="entry name" value="Znf_RING/FYVE/PHD"/>
</dbReference>
<evidence type="ECO:0000256" key="1">
    <source>
        <dbReference type="ARBA" id="ARBA00004123"/>
    </source>
</evidence>
<feature type="compositionally biased region" description="Basic and acidic residues" evidence="22">
    <location>
        <begin position="1741"/>
        <end position="1750"/>
    </location>
</feature>
<dbReference type="InterPro" id="IPR038765">
    <property type="entry name" value="Papain-like_cys_pep_sf"/>
</dbReference>
<feature type="compositionally biased region" description="Basic and acidic residues" evidence="22">
    <location>
        <begin position="1523"/>
        <end position="1532"/>
    </location>
</feature>
<keyword evidence="18" id="KW-0131">Cell cycle</keyword>
<dbReference type="SMART" id="SM00487">
    <property type="entry name" value="DEXDc"/>
    <property type="match status" value="1"/>
</dbReference>
<feature type="compositionally biased region" description="Acidic residues" evidence="22">
    <location>
        <begin position="1562"/>
        <end position="1573"/>
    </location>
</feature>
<keyword evidence="13" id="KW-0067">ATP-binding</keyword>
<dbReference type="SUPFAM" id="SSF57850">
    <property type="entry name" value="RING/U-box"/>
    <property type="match status" value="1"/>
</dbReference>
<dbReference type="SMART" id="SM00290">
    <property type="entry name" value="ZnF_UBP"/>
    <property type="match status" value="1"/>
</dbReference>
<comment type="subcellular location">
    <subcellularLocation>
        <location evidence="1">Nucleus</location>
    </subcellularLocation>
</comment>
<dbReference type="Pfam" id="PF02148">
    <property type="entry name" value="zf-UBP"/>
    <property type="match status" value="1"/>
</dbReference>
<evidence type="ECO:0000313" key="28">
    <source>
        <dbReference type="Proteomes" id="UP000827284"/>
    </source>
</evidence>
<dbReference type="OrthoDB" id="5857104at2759"/>
<dbReference type="SUPFAM" id="SSF54001">
    <property type="entry name" value="Cysteine proteinases"/>
    <property type="match status" value="1"/>
</dbReference>
<dbReference type="Gene3D" id="3.40.50.10810">
    <property type="entry name" value="Tandem AAA-ATPase domain"/>
    <property type="match status" value="1"/>
</dbReference>
<evidence type="ECO:0000256" key="10">
    <source>
        <dbReference type="ARBA" id="ARBA00022801"/>
    </source>
</evidence>
<dbReference type="GO" id="GO:0016579">
    <property type="term" value="P:protein deubiquitination"/>
    <property type="evidence" value="ECO:0007669"/>
    <property type="project" value="InterPro"/>
</dbReference>
<feature type="compositionally biased region" description="Basic and acidic residues" evidence="22">
    <location>
        <begin position="486"/>
        <end position="499"/>
    </location>
</feature>
<sequence>MADPEVANDPSVSVPSSESPESSSVEETPAAPSVVVTREDEEVRKRIRFVLDKSSIYAKFLGQKLLAAQKQAAERDAAVEETAVHEGPETDRQEEDDEEVVVVSTRSGSRAATTATKRKRNANPTSKKRGVNITDYLDEDMLKKRKIDGDTVSENKKGPVVKPKISARQPVLVTGGVLREYQLAGVEWMVSLYENGVNGILADEMGLGKTLQTIAFLAHLYEKGVWGPFLVVCPLSTISNWVAEFERFVPDVPCVMYHGNPEERTRIRNHRLKKLDSSFPVVITTYEVVMRDRKHLQKYDWKYIIVDEGHRLKNLDCKLIRELKTYKSSNRMLLTGTPLQNNLEELWSLLHFLMPELFADLDAFEQFFNFQDINAKEGQERILGQEKSHNVVSTLHQILQPFLLRRIKTDVEHSLPKKKEYIIYCPLTPSQKEWYDAALTRDIRSFLIKKKTTFIDDSEEVELIDEEEPEAVEVAQDEVVESEEAQTERKNETSKSIAERRKRRGAAKMSYGDDMADKDLDKLSDDEFLGKLAEGKHLAVKAEAKLNSAKEIDLRKAKKSVGNMHLMNVVMQLRKVCNHPFLFDWPIDKSTGLPVLSEDLLTASGKMLVLNRLLEALFDRGHKVLIFSQFTTMLDIIQDWAEEYKKWRCCRIDGMVKQEDRRSQIHDFNTDPSLRLFLLSTRSGGLGINLTSADTVIIFDSDWNPQMDLQAQDRVHRIGQSRPVMIYRLVTANTVEGRIIEKANQKRKLEKLVIHKGTFKNGASAAPATKMKGTTLAELAEMLSQDDGEKYQVASKDDVVISDKHLDFLLNRTEAAYNGTLKLEADEGQGDATTFEAAVETRDEQNDALTTKAQISNSFPRTTNNTEVDDDDDDDDDIMAKKKKGARRLSKSDFEANDAILTQILAGSSRDAHQPSAGSGIPPRFTLPAVTVAPSLSTLPAPAGTSEASATVIGPTTEEISPSTPLPEADNTLVLDQDSVSSLLVPALNSLSAKETDMPSISTNKSGNDGKCQHVKSAVKLPKFTKGLSHQKDWDHCQGCLSAKESKQKKAHSGKRTESSMVAMGLTTPKAVEAISADHLWMCLSCCEINCGRAIQEHALRHHVEKKTSHPLAINLGSMDCRCYSCDNSIVPTKNRNQVIRECQLALERHLQIKQSKMRAATNAATITSSSSKAKGASNAVTVVSTMPKIKIATPGLQNLGNTCFFNSVVQVLTETKSLKAILSEEELRYSAFPTSLAARVDAGLGPLTLNFKEFLYTMWTQQGGRVTPQGLFGQISRKWKVFRGFRQQDSQELMRYLFDGIKQEEMNMIKQQIADEKAEGGEEEEEEQEEKDSTAAKSKKDDAPKYVPFIDSCFLGKMVSVIVCDACKKCSYAPEEFYDLSLPVRGPSSVAASRLKTRQLASDLGEELEVKVSNSIPESARPSVAHLEHVEKLLRPIGQSTSETLSIQRSLNQFTSVDCLDGENKFACENCYKLTVGDKEEQGDEEEQTLDKKQQTEEDEKEERKDHSESESSLPLVSQSEQPHEIDRAESSDAECQSQTEADQKKMEASPGEGSNANSDSESESDSEEGEYTDSLGNTIPKPAKEKKTQSKTTEASSATPMAKKPKVVFRKAYKRYLISSLPPTLVFHLKRFEQSGRFGQMRKIEDHVEMPIELDMSPYFVPKSDLEEEERNGEETKEAQRKDEEQFQDSKRYRLYGAVVHMGTLGGGHYTNYVLSSKVEMLEKGAAVKGGDKVEEDSQEVKEPDEIKDDQDCRQWIACSDTSVRQASLKEVLSSRAYLLFYERV</sequence>
<protein>
    <recommendedName>
        <fullName evidence="20">Proliferation-associated SNF2-like protein</fullName>
    </recommendedName>
</protein>
<feature type="region of interest" description="Disordered" evidence="22">
    <location>
        <begin position="77"/>
        <end position="130"/>
    </location>
</feature>
<feature type="compositionally biased region" description="Acidic residues" evidence="22">
    <location>
        <begin position="867"/>
        <end position="877"/>
    </location>
</feature>
<dbReference type="FunFam" id="3.40.50.10810:FF:000015">
    <property type="entry name" value="lymphoid-specific helicase isoform X1"/>
    <property type="match status" value="1"/>
</dbReference>
<feature type="region of interest" description="Disordered" evidence="22">
    <location>
        <begin position="1"/>
        <end position="39"/>
    </location>
</feature>
<keyword evidence="15" id="KW-0175">Coiled coil</keyword>
<dbReference type="InterPro" id="IPR028889">
    <property type="entry name" value="USP"/>
</dbReference>
<evidence type="ECO:0000256" key="9">
    <source>
        <dbReference type="ARBA" id="ARBA00022776"/>
    </source>
</evidence>
<dbReference type="PROSITE" id="PS50271">
    <property type="entry name" value="ZF_UBP"/>
    <property type="match status" value="1"/>
</dbReference>
<dbReference type="PROSITE" id="PS51192">
    <property type="entry name" value="HELICASE_ATP_BIND_1"/>
    <property type="match status" value="1"/>
</dbReference>
<evidence type="ECO:0000256" key="12">
    <source>
        <dbReference type="ARBA" id="ARBA00022833"/>
    </source>
</evidence>
<keyword evidence="12" id="KW-0862">Zinc</keyword>
<evidence type="ECO:0000256" key="22">
    <source>
        <dbReference type="SAM" id="MobiDB-lite"/>
    </source>
</evidence>
<evidence type="ECO:0000259" key="26">
    <source>
        <dbReference type="PROSITE" id="PS51194"/>
    </source>
</evidence>
<evidence type="ECO:0000256" key="8">
    <source>
        <dbReference type="ARBA" id="ARBA00022771"/>
    </source>
</evidence>
<keyword evidence="6" id="KW-0479">Metal-binding</keyword>
<keyword evidence="16" id="KW-0804">Transcription</keyword>
<feature type="compositionally biased region" description="Basic and acidic residues" evidence="22">
    <location>
        <begin position="77"/>
        <end position="91"/>
    </location>
</feature>
<keyword evidence="17" id="KW-0539">Nucleus</keyword>
<dbReference type="GO" id="GO:0004843">
    <property type="term" value="F:cysteine-type deubiquitinase activity"/>
    <property type="evidence" value="ECO:0007669"/>
    <property type="project" value="InterPro"/>
</dbReference>
<feature type="compositionally biased region" description="Polar residues" evidence="22">
    <location>
        <begin position="1592"/>
        <end position="1601"/>
    </location>
</feature>
<accession>A0A9P3LTB8</accession>
<evidence type="ECO:0000256" key="15">
    <source>
        <dbReference type="ARBA" id="ARBA00023054"/>
    </source>
</evidence>
<feature type="compositionally biased region" description="Basic and acidic residues" evidence="22">
    <location>
        <begin position="1675"/>
        <end position="1688"/>
    </location>
</feature>
<keyword evidence="3" id="KW-0217">Developmental protein</keyword>
<dbReference type="InterPro" id="IPR038718">
    <property type="entry name" value="SNF2-like_sf"/>
</dbReference>
<keyword evidence="10" id="KW-0378">Hydrolase</keyword>
<feature type="domain" description="USP" evidence="23">
    <location>
        <begin position="1195"/>
        <end position="1787"/>
    </location>
</feature>
<dbReference type="InterPro" id="IPR001650">
    <property type="entry name" value="Helicase_C-like"/>
</dbReference>
<evidence type="ECO:0000256" key="11">
    <source>
        <dbReference type="ARBA" id="ARBA00022806"/>
    </source>
</evidence>
<name>A0A9P3LTB8_9FUNG</name>
<feature type="compositionally biased region" description="Low complexity" evidence="22">
    <location>
        <begin position="101"/>
        <end position="115"/>
    </location>
</feature>
<dbReference type="Gene3D" id="3.30.40.10">
    <property type="entry name" value="Zinc/RING finger domain, C3HC4 (zinc finger)"/>
    <property type="match status" value="1"/>
</dbReference>
<feature type="region of interest" description="Disordered" evidence="22">
    <location>
        <begin position="477"/>
        <end position="510"/>
    </location>
</feature>
<keyword evidence="9" id="KW-0498">Mitosis</keyword>
<evidence type="ECO:0000256" key="14">
    <source>
        <dbReference type="ARBA" id="ARBA00023015"/>
    </source>
</evidence>
<evidence type="ECO:0000256" key="4">
    <source>
        <dbReference type="ARBA" id="ARBA00022553"/>
    </source>
</evidence>
<feature type="compositionally biased region" description="Acidic residues" evidence="22">
    <location>
        <begin position="1322"/>
        <end position="1331"/>
    </location>
</feature>
<evidence type="ECO:0000259" key="25">
    <source>
        <dbReference type="PROSITE" id="PS51192"/>
    </source>
</evidence>
<feature type="compositionally biased region" description="Polar residues" evidence="22">
    <location>
        <begin position="847"/>
        <end position="866"/>
    </location>
</feature>
<feature type="compositionally biased region" description="Low complexity" evidence="22">
    <location>
        <begin position="10"/>
        <end position="27"/>
    </location>
</feature>
<feature type="domain" description="Helicase ATP-binding" evidence="25">
    <location>
        <begin position="190"/>
        <end position="356"/>
    </location>
</feature>
<dbReference type="FunFam" id="3.40.50.300:FF:000577">
    <property type="entry name" value="lymphoid-specific helicase isoform X1"/>
    <property type="match status" value="1"/>
</dbReference>
<keyword evidence="28" id="KW-1185">Reference proteome</keyword>
<evidence type="ECO:0000313" key="27">
    <source>
        <dbReference type="EMBL" id="GJJ69652.1"/>
    </source>
</evidence>
<dbReference type="PROSITE" id="PS51194">
    <property type="entry name" value="HELICASE_CTER"/>
    <property type="match status" value="1"/>
</dbReference>
<feature type="domain" description="Helicase C-terminal" evidence="26">
    <location>
        <begin position="609"/>
        <end position="760"/>
    </location>
</feature>
<evidence type="ECO:0000256" key="3">
    <source>
        <dbReference type="ARBA" id="ARBA00022473"/>
    </source>
</evidence>
<feature type="region of interest" description="Disordered" evidence="22">
    <location>
        <begin position="1729"/>
        <end position="1750"/>
    </location>
</feature>
<dbReference type="GO" id="GO:0005634">
    <property type="term" value="C:nucleus"/>
    <property type="evidence" value="ECO:0007669"/>
    <property type="project" value="UniProtKB-SubCell"/>
</dbReference>
<dbReference type="InterPro" id="IPR001607">
    <property type="entry name" value="Znf_UBP"/>
</dbReference>
<feature type="compositionally biased region" description="Basic and acidic residues" evidence="22">
    <location>
        <begin position="1490"/>
        <end position="1511"/>
    </location>
</feature>
<comment type="caution">
    <text evidence="27">The sequence shown here is derived from an EMBL/GenBank/DDBJ whole genome shotgun (WGS) entry which is preliminary data.</text>
</comment>
<dbReference type="PROSITE" id="PS50235">
    <property type="entry name" value="USP_3"/>
    <property type="match status" value="1"/>
</dbReference>
<dbReference type="InterPro" id="IPR000330">
    <property type="entry name" value="SNF2_N"/>
</dbReference>
<keyword evidence="7" id="KW-0547">Nucleotide-binding</keyword>
<comment type="function">
    <text evidence="19">Plays an essential role in normal development and survival. Involved in regulation of the expansion or survival of lymphoid cells. Required for de novo or maintenance DNA methylation. May control silencing of the imprinted CDKN1C gene through DNA methylation. May play a role in formation and organization of heterochromatin, implying a functional role in the regulation of transcription and mitosis.</text>
</comment>
<reference evidence="27" key="2">
    <citation type="journal article" date="2022" name="Microbiol. Resour. Announc.">
        <title>Whole-Genome Sequence of Entomortierella parvispora E1425, a Mucoromycotan Fungus Associated with Burkholderiaceae-Related Endosymbiotic Bacteria.</title>
        <authorList>
            <person name="Herlambang A."/>
            <person name="Guo Y."/>
            <person name="Takashima Y."/>
            <person name="Narisawa K."/>
            <person name="Ohta H."/>
            <person name="Nishizawa T."/>
        </authorList>
    </citation>
    <scope>NUCLEOTIDE SEQUENCE</scope>
    <source>
        <strain evidence="27">E1425</strain>
    </source>
</reference>
<dbReference type="SUPFAM" id="SSF52540">
    <property type="entry name" value="P-loop containing nucleoside triphosphate hydrolases"/>
    <property type="match status" value="2"/>
</dbReference>
<evidence type="ECO:0000256" key="18">
    <source>
        <dbReference type="ARBA" id="ARBA00023306"/>
    </source>
</evidence>
<dbReference type="InterPro" id="IPR014001">
    <property type="entry name" value="Helicase_ATP-bd"/>
</dbReference>
<evidence type="ECO:0000259" key="24">
    <source>
        <dbReference type="PROSITE" id="PS50271"/>
    </source>
</evidence>
<evidence type="ECO:0000256" key="6">
    <source>
        <dbReference type="ARBA" id="ARBA00022723"/>
    </source>
</evidence>
<dbReference type="Gene3D" id="3.90.70.10">
    <property type="entry name" value="Cysteine proteinases"/>
    <property type="match status" value="1"/>
</dbReference>
<keyword evidence="8 21" id="KW-0863">Zinc-finger</keyword>
<keyword evidence="14" id="KW-0805">Transcription regulation</keyword>
<organism evidence="27 28">
    <name type="scientific">Entomortierella parvispora</name>
    <dbReference type="NCBI Taxonomy" id="205924"/>
    <lineage>
        <taxon>Eukaryota</taxon>
        <taxon>Fungi</taxon>
        <taxon>Fungi incertae sedis</taxon>
        <taxon>Mucoromycota</taxon>
        <taxon>Mortierellomycotina</taxon>
        <taxon>Mortierellomycetes</taxon>
        <taxon>Mortierellales</taxon>
        <taxon>Mortierellaceae</taxon>
        <taxon>Entomortierella</taxon>
    </lineage>
</organism>
<dbReference type="InterPro" id="IPR001394">
    <property type="entry name" value="Peptidase_C19_UCH"/>
</dbReference>
<dbReference type="EMBL" id="BQFW01000002">
    <property type="protein sequence ID" value="GJJ69652.1"/>
    <property type="molecule type" value="Genomic_DNA"/>
</dbReference>
<comment type="similarity">
    <text evidence="2">Belongs to the SNF2/RAD54 helicase family.</text>
</comment>
<dbReference type="GO" id="GO:0051301">
    <property type="term" value="P:cell division"/>
    <property type="evidence" value="ECO:0007669"/>
    <property type="project" value="UniProtKB-KW"/>
</dbReference>
<evidence type="ECO:0000256" key="16">
    <source>
        <dbReference type="ARBA" id="ARBA00023163"/>
    </source>
</evidence>
<feature type="region of interest" description="Disordered" evidence="22">
    <location>
        <begin position="1668"/>
        <end position="1688"/>
    </location>
</feature>
<dbReference type="InterPro" id="IPR049730">
    <property type="entry name" value="SNF2/RAD54-like_C"/>
</dbReference>
<keyword evidence="4" id="KW-0597">Phosphoprotein</keyword>
<reference evidence="27" key="1">
    <citation type="submission" date="2021-11" db="EMBL/GenBank/DDBJ databases">
        <authorList>
            <person name="Herlambang A."/>
            <person name="Guo Y."/>
            <person name="Takashima Y."/>
            <person name="Nishizawa T."/>
        </authorList>
    </citation>
    <scope>NUCLEOTIDE SEQUENCE</scope>
    <source>
        <strain evidence="27">E1425</strain>
    </source>
</reference>
<feature type="region of interest" description="Disordered" evidence="22">
    <location>
        <begin position="842"/>
        <end position="877"/>
    </location>
</feature>
<feature type="region of interest" description="Disordered" evidence="22">
    <location>
        <begin position="1480"/>
        <end position="1606"/>
    </location>
</feature>
<evidence type="ECO:0000256" key="17">
    <source>
        <dbReference type="ARBA" id="ARBA00023242"/>
    </source>
</evidence>
<dbReference type="PROSITE" id="PS00972">
    <property type="entry name" value="USP_1"/>
    <property type="match status" value="1"/>
</dbReference>
<dbReference type="PANTHER" id="PTHR10799">
    <property type="entry name" value="SNF2/RAD54 HELICASE FAMILY"/>
    <property type="match status" value="1"/>
</dbReference>
<feature type="domain" description="UBP-type" evidence="24">
    <location>
        <begin position="1010"/>
        <end position="1158"/>
    </location>
</feature>
<dbReference type="GO" id="GO:0004386">
    <property type="term" value="F:helicase activity"/>
    <property type="evidence" value="ECO:0007669"/>
    <property type="project" value="UniProtKB-KW"/>
</dbReference>
<evidence type="ECO:0000256" key="20">
    <source>
        <dbReference type="ARBA" id="ARBA00081399"/>
    </source>
</evidence>
<feature type="region of interest" description="Disordered" evidence="22">
    <location>
        <begin position="1315"/>
        <end position="1340"/>
    </location>
</feature>
<evidence type="ECO:0000256" key="2">
    <source>
        <dbReference type="ARBA" id="ARBA00007025"/>
    </source>
</evidence>